<comment type="caution">
    <text evidence="1">The sequence shown here is derived from an EMBL/GenBank/DDBJ whole genome shotgun (WGS) entry which is preliminary data.</text>
</comment>
<dbReference type="EMBL" id="MGHD01000019">
    <property type="protein sequence ID" value="OGM59427.1"/>
    <property type="molecule type" value="Genomic_DNA"/>
</dbReference>
<proteinExistence type="predicted"/>
<gene>
    <name evidence="1" type="ORF">A2892_02140</name>
</gene>
<evidence type="ECO:0000313" key="2">
    <source>
        <dbReference type="Proteomes" id="UP000176404"/>
    </source>
</evidence>
<reference evidence="1 2" key="1">
    <citation type="journal article" date="2016" name="Nat. Commun.">
        <title>Thousands of microbial genomes shed light on interconnected biogeochemical processes in an aquifer system.</title>
        <authorList>
            <person name="Anantharaman K."/>
            <person name="Brown C.T."/>
            <person name="Hug L.A."/>
            <person name="Sharon I."/>
            <person name="Castelle C.J."/>
            <person name="Probst A.J."/>
            <person name="Thomas B.C."/>
            <person name="Singh A."/>
            <person name="Wilkins M.J."/>
            <person name="Karaoz U."/>
            <person name="Brodie E.L."/>
            <person name="Williams K.H."/>
            <person name="Hubbard S.S."/>
            <person name="Banfield J.F."/>
        </authorList>
    </citation>
    <scope>NUCLEOTIDE SEQUENCE [LARGE SCALE GENOMIC DNA]</scope>
</reference>
<accession>A0A1F8B5Z1</accession>
<evidence type="ECO:0000313" key="1">
    <source>
        <dbReference type="EMBL" id="OGM59427.1"/>
    </source>
</evidence>
<organism evidence="1 2">
    <name type="scientific">Candidatus Woesebacteria bacterium RIFCSPLOWO2_01_FULL_39_10b</name>
    <dbReference type="NCBI Taxonomy" id="1802517"/>
    <lineage>
        <taxon>Bacteria</taxon>
        <taxon>Candidatus Woeseibacteriota</taxon>
    </lineage>
</organism>
<protein>
    <submittedName>
        <fullName evidence="1">Uncharacterized protein</fullName>
    </submittedName>
</protein>
<dbReference type="Proteomes" id="UP000176404">
    <property type="component" value="Unassembled WGS sequence"/>
</dbReference>
<dbReference type="AlphaFoldDB" id="A0A1F8B5Z1"/>
<sequence length="197" mass="22866">MTEPQDNIETQVVFMKELPEPKMKEMLRYGDIIEELQKAYPDAFAQLKTPRDELLYGSIGVLPYTDQPYRTESKEMPHTALLLTEYGLYHLGYLPGEAKLQDFTEVVMPKLRESFKKDIPDDVIEFEDERAVPHPEYGTKDLNLIRMAPNNHIAVRMFRDECVRFQMLAEQRKDSVAFAALPKDTTQVIQQLTTPIK</sequence>
<name>A0A1F8B5Z1_9BACT</name>